<reference evidence="1 2" key="2">
    <citation type="journal article" date="2022" name="Mol. Ecol. Resour.">
        <title>The genomes of chicory, endive, great burdock and yacon provide insights into Asteraceae paleo-polyploidization history and plant inulin production.</title>
        <authorList>
            <person name="Fan W."/>
            <person name="Wang S."/>
            <person name="Wang H."/>
            <person name="Wang A."/>
            <person name="Jiang F."/>
            <person name="Liu H."/>
            <person name="Zhao H."/>
            <person name="Xu D."/>
            <person name="Zhang Y."/>
        </authorList>
    </citation>
    <scope>NUCLEOTIDE SEQUENCE [LARGE SCALE GENOMIC DNA]</scope>
    <source>
        <strain evidence="2">cv. Punajuju</strain>
        <tissue evidence="1">Leaves</tissue>
    </source>
</reference>
<dbReference type="Proteomes" id="UP001055811">
    <property type="component" value="Linkage Group LG05"/>
</dbReference>
<organism evidence="1 2">
    <name type="scientific">Cichorium intybus</name>
    <name type="common">Chicory</name>
    <dbReference type="NCBI Taxonomy" id="13427"/>
    <lineage>
        <taxon>Eukaryota</taxon>
        <taxon>Viridiplantae</taxon>
        <taxon>Streptophyta</taxon>
        <taxon>Embryophyta</taxon>
        <taxon>Tracheophyta</taxon>
        <taxon>Spermatophyta</taxon>
        <taxon>Magnoliopsida</taxon>
        <taxon>eudicotyledons</taxon>
        <taxon>Gunneridae</taxon>
        <taxon>Pentapetalae</taxon>
        <taxon>asterids</taxon>
        <taxon>campanulids</taxon>
        <taxon>Asterales</taxon>
        <taxon>Asteraceae</taxon>
        <taxon>Cichorioideae</taxon>
        <taxon>Cichorieae</taxon>
        <taxon>Cichoriinae</taxon>
        <taxon>Cichorium</taxon>
    </lineage>
</organism>
<proteinExistence type="predicted"/>
<protein>
    <submittedName>
        <fullName evidence="1">Uncharacterized protein</fullName>
    </submittedName>
</protein>
<accession>A0ACB9D1R2</accession>
<dbReference type="EMBL" id="CM042013">
    <property type="protein sequence ID" value="KAI3740504.1"/>
    <property type="molecule type" value="Genomic_DNA"/>
</dbReference>
<evidence type="ECO:0000313" key="2">
    <source>
        <dbReference type="Proteomes" id="UP001055811"/>
    </source>
</evidence>
<sequence length="137" mass="15659">MAGYFRMDDRDLSRQSRRRCTSSPSLATVGSFETFSAVGVNPRWPASPMDVVKFFLKDLRVREGGDLDGWKAFEAGLCKPKILTGFLAFLLPDEKKQPSGKVIKIRADRQEALKLPKRVWVTTGYEALFQLMRFRRV</sequence>
<name>A0ACB9D1R2_CICIN</name>
<reference evidence="2" key="1">
    <citation type="journal article" date="2022" name="Mol. Ecol. Resour.">
        <title>The genomes of chicory, endive, great burdock and yacon provide insights into Asteraceae palaeo-polyploidization history and plant inulin production.</title>
        <authorList>
            <person name="Fan W."/>
            <person name="Wang S."/>
            <person name="Wang H."/>
            <person name="Wang A."/>
            <person name="Jiang F."/>
            <person name="Liu H."/>
            <person name="Zhao H."/>
            <person name="Xu D."/>
            <person name="Zhang Y."/>
        </authorList>
    </citation>
    <scope>NUCLEOTIDE SEQUENCE [LARGE SCALE GENOMIC DNA]</scope>
    <source>
        <strain evidence="2">cv. Punajuju</strain>
    </source>
</reference>
<gene>
    <name evidence="1" type="ORF">L2E82_30963</name>
</gene>
<comment type="caution">
    <text evidence="1">The sequence shown here is derived from an EMBL/GenBank/DDBJ whole genome shotgun (WGS) entry which is preliminary data.</text>
</comment>
<evidence type="ECO:0000313" key="1">
    <source>
        <dbReference type="EMBL" id="KAI3740504.1"/>
    </source>
</evidence>
<keyword evidence="2" id="KW-1185">Reference proteome</keyword>